<keyword evidence="1" id="KW-0812">Transmembrane</keyword>
<dbReference type="EMBL" id="AXOL01000030">
    <property type="protein sequence ID" value="ERT50738.1"/>
    <property type="molecule type" value="Genomic_DNA"/>
</dbReference>
<comment type="caution">
    <text evidence="2">The sequence shown here is derived from an EMBL/GenBank/DDBJ whole genome shotgun (WGS) entry which is preliminary data.</text>
</comment>
<reference evidence="2 3" key="1">
    <citation type="submission" date="2013-09" db="EMBL/GenBank/DDBJ databases">
        <title>The Genome Sequence of Enterococcus faecium 10/96A.</title>
        <authorList>
            <consortium name="The Broad Institute Genome Sequencing Platform"/>
            <consortium name="The Broad Institute Genome Sequencing Center for Infectious Disease"/>
            <person name="Earl A.M."/>
            <person name="Gilmore M.S."/>
            <person name="Lebreton F."/>
            <person name="Courvalin P."/>
            <person name="Walker B."/>
            <person name="Young S.K."/>
            <person name="Zeng Q."/>
            <person name="Gargeya S."/>
            <person name="Fitzgerald M."/>
            <person name="Haas B."/>
            <person name="Abouelleil A."/>
            <person name="Alvarado L."/>
            <person name="Arachchi H.M."/>
            <person name="Berlin A.M."/>
            <person name="Chapman S.B."/>
            <person name="Dewar J."/>
            <person name="Goldberg J."/>
            <person name="Griggs A."/>
            <person name="Gujja S."/>
            <person name="Hansen M."/>
            <person name="Howarth C."/>
            <person name="Imamovic A."/>
            <person name="Larimer J."/>
            <person name="McCowan C."/>
            <person name="Murphy C."/>
            <person name="Neiman D."/>
            <person name="Pearson M."/>
            <person name="Priest M."/>
            <person name="Roberts A."/>
            <person name="Saif S."/>
            <person name="Shea T."/>
            <person name="Sisk P."/>
            <person name="Sykes S."/>
            <person name="Wortman J."/>
            <person name="Nusbaum C."/>
            <person name="Birren B."/>
        </authorList>
    </citation>
    <scope>NUCLEOTIDE SEQUENCE [LARGE SCALE GENOMIC DNA]</scope>
    <source>
        <strain evidence="2 3">10/96A</strain>
    </source>
</reference>
<organism evidence="2 3">
    <name type="scientific">Enterococcus faecium 10/96A</name>
    <dbReference type="NCBI Taxonomy" id="1391465"/>
    <lineage>
        <taxon>Bacteria</taxon>
        <taxon>Bacillati</taxon>
        <taxon>Bacillota</taxon>
        <taxon>Bacilli</taxon>
        <taxon>Lactobacillales</taxon>
        <taxon>Enterococcaceae</taxon>
        <taxon>Enterococcus</taxon>
    </lineage>
</organism>
<dbReference type="Proteomes" id="UP000017126">
    <property type="component" value="Unassembled WGS sequence"/>
</dbReference>
<evidence type="ECO:0000313" key="3">
    <source>
        <dbReference type="Proteomes" id="UP000017126"/>
    </source>
</evidence>
<dbReference type="AlphaFoldDB" id="A0AAV3L1G8"/>
<evidence type="ECO:0000313" key="2">
    <source>
        <dbReference type="EMBL" id="ERT50738.1"/>
    </source>
</evidence>
<protein>
    <submittedName>
        <fullName evidence="2">Uncharacterized protein</fullName>
    </submittedName>
</protein>
<proteinExistence type="predicted"/>
<sequence length="47" mass="5652">MKFLIIAIWIFGILCIQTMRKLEPWNSWYLFYALLVLLIITSYLLSV</sequence>
<evidence type="ECO:0000256" key="1">
    <source>
        <dbReference type="SAM" id="Phobius"/>
    </source>
</evidence>
<gene>
    <name evidence="2" type="ORF">O991_01302</name>
</gene>
<feature type="transmembrane region" description="Helical" evidence="1">
    <location>
        <begin position="28"/>
        <end position="46"/>
    </location>
</feature>
<name>A0AAV3L1G8_ENTFC</name>
<keyword evidence="1" id="KW-0472">Membrane</keyword>
<accession>A0AAV3L1G8</accession>
<keyword evidence="1" id="KW-1133">Transmembrane helix</keyword>